<dbReference type="Pfam" id="PF05278">
    <property type="entry name" value="PEARLI-4"/>
    <property type="match status" value="1"/>
</dbReference>
<dbReference type="PANTHER" id="PTHR35358:SF10">
    <property type="entry name" value="PLANT PHOSPHOLIPASE-LIKE PROTEIN"/>
    <property type="match status" value="1"/>
</dbReference>
<dbReference type="Gramene" id="OMO56965">
    <property type="protein sequence ID" value="OMO56965"/>
    <property type="gene ID" value="CCACVL1_26110"/>
</dbReference>
<proteinExistence type="predicted"/>
<dbReference type="EMBL" id="AWWV01014437">
    <property type="protein sequence ID" value="OMO56965.1"/>
    <property type="molecule type" value="Genomic_DNA"/>
</dbReference>
<feature type="coiled-coil region" evidence="1">
    <location>
        <begin position="390"/>
        <end position="421"/>
    </location>
</feature>
<reference evidence="3 4" key="1">
    <citation type="submission" date="2013-09" db="EMBL/GenBank/DDBJ databases">
        <title>Corchorus capsularis genome sequencing.</title>
        <authorList>
            <person name="Alam M."/>
            <person name="Haque M.S."/>
            <person name="Islam M.S."/>
            <person name="Emdad E.M."/>
            <person name="Islam M.M."/>
            <person name="Ahmed B."/>
            <person name="Halim A."/>
            <person name="Hossen Q.M.M."/>
            <person name="Hossain M.Z."/>
            <person name="Ahmed R."/>
            <person name="Khan M.M."/>
            <person name="Islam R."/>
            <person name="Rashid M.M."/>
            <person name="Khan S.A."/>
            <person name="Rahman M.S."/>
            <person name="Alam M."/>
        </authorList>
    </citation>
    <scope>NUCLEOTIDE SEQUENCE [LARGE SCALE GENOMIC DNA]</scope>
    <source>
        <strain evidence="4">cv. CVL-1</strain>
        <tissue evidence="3">Whole seedling</tissue>
    </source>
</reference>
<feature type="compositionally biased region" description="Low complexity" evidence="2">
    <location>
        <begin position="86"/>
        <end position="107"/>
    </location>
</feature>
<name>A0A1R3GFV1_COCAP</name>
<evidence type="ECO:0000313" key="3">
    <source>
        <dbReference type="EMBL" id="OMO56965.1"/>
    </source>
</evidence>
<evidence type="ECO:0000313" key="4">
    <source>
        <dbReference type="Proteomes" id="UP000188268"/>
    </source>
</evidence>
<dbReference type="AlphaFoldDB" id="A0A1R3GFV1"/>
<feature type="region of interest" description="Disordered" evidence="2">
    <location>
        <begin position="141"/>
        <end position="203"/>
    </location>
</feature>
<dbReference type="Proteomes" id="UP000188268">
    <property type="component" value="Unassembled WGS sequence"/>
</dbReference>
<sequence length="448" mass="49692">MEPETSKAKKKTRKRRKKAAPPIFPGMERRETRSQAQRRASILAAQKIAQTPAGSSTRVVDFVSTQDATSPLPKRLKVTENVNNPQLQISGNGSISSQRSGSSLQRSDQNLTSSPSAAYRHAIAHTMATVLSPAQADFPAASPPRYVQPDATLGDKTTECNKTRLTETPIESNSSSEGASGKENSGSRLVAENHGRKDAPPLVDINGAAGATVDTSFGRQIIMEEARVGSELPMAMDILQDGVNYNTNDEPPAESHSNGFTWIADLAANGSHPDEVQSELLDPALVSIHGYRVQEASAPILRKVIEKHGDIAMNCISESMEIRSFLLDKVCEVVQKLQTSKLFQITKIEVTKMRTDVIHIGELKVNVGWLRKSLDEILEVLELIKLYPKFRELRKKNNEIIKESERQMEKFKEKIHAAQVMNRSWSLRYSKMETKMKQLIEESLLPEL</sequence>
<dbReference type="InterPro" id="IPR007942">
    <property type="entry name" value="PLipase-like"/>
</dbReference>
<feature type="region of interest" description="Disordered" evidence="2">
    <location>
        <begin position="1"/>
        <end position="39"/>
    </location>
</feature>
<feature type="region of interest" description="Disordered" evidence="2">
    <location>
        <begin position="79"/>
        <end position="115"/>
    </location>
</feature>
<evidence type="ECO:0000256" key="1">
    <source>
        <dbReference type="SAM" id="Coils"/>
    </source>
</evidence>
<dbReference type="STRING" id="210143.A0A1R3GFV1"/>
<protein>
    <submittedName>
        <fullName evidence="3">Phospholipase-like protein</fullName>
    </submittedName>
</protein>
<accession>A0A1R3GFV1</accession>
<keyword evidence="1" id="KW-0175">Coiled coil</keyword>
<gene>
    <name evidence="3" type="ORF">CCACVL1_26110</name>
</gene>
<organism evidence="3 4">
    <name type="scientific">Corchorus capsularis</name>
    <name type="common">Jute</name>
    <dbReference type="NCBI Taxonomy" id="210143"/>
    <lineage>
        <taxon>Eukaryota</taxon>
        <taxon>Viridiplantae</taxon>
        <taxon>Streptophyta</taxon>
        <taxon>Embryophyta</taxon>
        <taxon>Tracheophyta</taxon>
        <taxon>Spermatophyta</taxon>
        <taxon>Magnoliopsida</taxon>
        <taxon>eudicotyledons</taxon>
        <taxon>Gunneridae</taxon>
        <taxon>Pentapetalae</taxon>
        <taxon>rosids</taxon>
        <taxon>malvids</taxon>
        <taxon>Malvales</taxon>
        <taxon>Malvaceae</taxon>
        <taxon>Grewioideae</taxon>
        <taxon>Apeibeae</taxon>
        <taxon>Corchorus</taxon>
    </lineage>
</organism>
<dbReference type="OrthoDB" id="1096033at2759"/>
<feature type="compositionally biased region" description="Basic residues" evidence="2">
    <location>
        <begin position="8"/>
        <end position="19"/>
    </location>
</feature>
<dbReference type="PANTHER" id="PTHR35358">
    <property type="entry name" value="OS06G0711100 PROTEIN"/>
    <property type="match status" value="1"/>
</dbReference>
<keyword evidence="4" id="KW-1185">Reference proteome</keyword>
<feature type="compositionally biased region" description="Basic and acidic residues" evidence="2">
    <location>
        <begin position="156"/>
        <end position="165"/>
    </location>
</feature>
<evidence type="ECO:0000256" key="2">
    <source>
        <dbReference type="SAM" id="MobiDB-lite"/>
    </source>
</evidence>
<comment type="caution">
    <text evidence="3">The sequence shown here is derived from an EMBL/GenBank/DDBJ whole genome shotgun (WGS) entry which is preliminary data.</text>
</comment>
<feature type="compositionally biased region" description="Polar residues" evidence="2">
    <location>
        <begin position="169"/>
        <end position="187"/>
    </location>
</feature>